<name>A0A151TCK1_CAJCA</name>
<keyword evidence="1" id="KW-0472">Membrane</keyword>
<dbReference type="Gramene" id="C.cajan_18828.t">
    <property type="protein sequence ID" value="C.cajan_18828.t.cds1"/>
    <property type="gene ID" value="C.cajan_18828"/>
</dbReference>
<dbReference type="EMBL" id="CM003609">
    <property type="protein sequence ID" value="KYP64768.1"/>
    <property type="molecule type" value="Genomic_DNA"/>
</dbReference>
<proteinExistence type="predicted"/>
<evidence type="ECO:0000313" key="2">
    <source>
        <dbReference type="EMBL" id="KYP64768.1"/>
    </source>
</evidence>
<feature type="non-terminal residue" evidence="2">
    <location>
        <position position="1"/>
    </location>
</feature>
<protein>
    <submittedName>
        <fullName evidence="2">Uncharacterized protein</fullName>
    </submittedName>
</protein>
<reference evidence="2 3" key="1">
    <citation type="journal article" date="2012" name="Nat. Biotechnol.">
        <title>Draft genome sequence of pigeonpea (Cajanus cajan), an orphan legume crop of resource-poor farmers.</title>
        <authorList>
            <person name="Varshney R.K."/>
            <person name="Chen W."/>
            <person name="Li Y."/>
            <person name="Bharti A.K."/>
            <person name="Saxena R.K."/>
            <person name="Schlueter J.A."/>
            <person name="Donoghue M.T."/>
            <person name="Azam S."/>
            <person name="Fan G."/>
            <person name="Whaley A.M."/>
            <person name="Farmer A.D."/>
            <person name="Sheridan J."/>
            <person name="Iwata A."/>
            <person name="Tuteja R."/>
            <person name="Penmetsa R.V."/>
            <person name="Wu W."/>
            <person name="Upadhyaya H.D."/>
            <person name="Yang S.P."/>
            <person name="Shah T."/>
            <person name="Saxena K.B."/>
            <person name="Michael T."/>
            <person name="McCombie W.R."/>
            <person name="Yang B."/>
            <person name="Zhang G."/>
            <person name="Yang H."/>
            <person name="Wang J."/>
            <person name="Spillane C."/>
            <person name="Cook D.R."/>
            <person name="May G.D."/>
            <person name="Xu X."/>
            <person name="Jackson S.A."/>
        </authorList>
    </citation>
    <scope>NUCLEOTIDE SEQUENCE [LARGE SCALE GENOMIC DNA]</scope>
    <source>
        <strain evidence="3">cv. Asha</strain>
    </source>
</reference>
<feature type="transmembrane region" description="Helical" evidence="1">
    <location>
        <begin position="45"/>
        <end position="67"/>
    </location>
</feature>
<evidence type="ECO:0000256" key="1">
    <source>
        <dbReference type="SAM" id="Phobius"/>
    </source>
</evidence>
<keyword evidence="1" id="KW-0812">Transmembrane</keyword>
<gene>
    <name evidence="2" type="ORF">KK1_019374</name>
</gene>
<dbReference type="AlphaFoldDB" id="A0A151TCK1"/>
<accession>A0A151TCK1</accession>
<organism evidence="2 3">
    <name type="scientific">Cajanus cajan</name>
    <name type="common">Pigeon pea</name>
    <name type="synonym">Cajanus indicus</name>
    <dbReference type="NCBI Taxonomy" id="3821"/>
    <lineage>
        <taxon>Eukaryota</taxon>
        <taxon>Viridiplantae</taxon>
        <taxon>Streptophyta</taxon>
        <taxon>Embryophyta</taxon>
        <taxon>Tracheophyta</taxon>
        <taxon>Spermatophyta</taxon>
        <taxon>Magnoliopsida</taxon>
        <taxon>eudicotyledons</taxon>
        <taxon>Gunneridae</taxon>
        <taxon>Pentapetalae</taxon>
        <taxon>rosids</taxon>
        <taxon>fabids</taxon>
        <taxon>Fabales</taxon>
        <taxon>Fabaceae</taxon>
        <taxon>Papilionoideae</taxon>
        <taxon>50 kb inversion clade</taxon>
        <taxon>NPAAA clade</taxon>
        <taxon>indigoferoid/millettioid clade</taxon>
        <taxon>Phaseoleae</taxon>
        <taxon>Cajanus</taxon>
    </lineage>
</organism>
<evidence type="ECO:0000313" key="3">
    <source>
        <dbReference type="Proteomes" id="UP000075243"/>
    </source>
</evidence>
<sequence>DGGMNFKSLHSFNLAMPGRQGRRFISSPNAMCQDSSKLNTTHKEILRIPVLVLVIILVIFGVAFRVLELYLSKV</sequence>
<keyword evidence="3" id="KW-1185">Reference proteome</keyword>
<keyword evidence="1" id="KW-1133">Transmembrane helix</keyword>
<dbReference type="Proteomes" id="UP000075243">
    <property type="component" value="Chromosome 7"/>
</dbReference>